<feature type="transmembrane region" description="Helical" evidence="5">
    <location>
        <begin position="325"/>
        <end position="344"/>
    </location>
</feature>
<evidence type="ECO:0000256" key="2">
    <source>
        <dbReference type="ARBA" id="ARBA00022692"/>
    </source>
</evidence>
<keyword evidence="3 5" id="KW-1133">Transmembrane helix</keyword>
<evidence type="ECO:0000256" key="3">
    <source>
        <dbReference type="ARBA" id="ARBA00022989"/>
    </source>
</evidence>
<evidence type="ECO:0000256" key="5">
    <source>
        <dbReference type="SAM" id="Phobius"/>
    </source>
</evidence>
<evidence type="ECO:0000259" key="6">
    <source>
        <dbReference type="Pfam" id="PF12698"/>
    </source>
</evidence>
<evidence type="ECO:0000313" key="8">
    <source>
        <dbReference type="Proteomes" id="UP000678513"/>
    </source>
</evidence>
<dbReference type="Pfam" id="PF12698">
    <property type="entry name" value="ABC2_membrane_3"/>
    <property type="match status" value="1"/>
</dbReference>
<evidence type="ECO:0000256" key="1">
    <source>
        <dbReference type="ARBA" id="ARBA00004141"/>
    </source>
</evidence>
<dbReference type="InterPro" id="IPR013525">
    <property type="entry name" value="ABC2_TM"/>
</dbReference>
<comment type="subcellular location">
    <subcellularLocation>
        <location evidence="1">Membrane</location>
        <topology evidence="1">Multi-pass membrane protein</topology>
    </subcellularLocation>
</comment>
<proteinExistence type="predicted"/>
<feature type="transmembrane region" description="Helical" evidence="5">
    <location>
        <begin position="238"/>
        <end position="264"/>
    </location>
</feature>
<feature type="transmembrane region" description="Helical" evidence="5">
    <location>
        <begin position="151"/>
        <end position="171"/>
    </location>
</feature>
<keyword evidence="4 5" id="KW-0472">Membrane</keyword>
<feature type="domain" description="ABC-2 type transporter transmembrane" evidence="6">
    <location>
        <begin position="135"/>
        <end position="344"/>
    </location>
</feature>
<sequence>MSTPSTSTRPPFWTTIGIVAKREIITRFLSKSFLISTAITLVVFLGLMVFIPRLGKLISGTTTVATTAELAPTLSRLSDINVTEVVDEAAARKLVSSEEVKAAVVPDAGNPTGLKLIALSDPPETLTMKLSVSPSVELLDPDAPNPGLQSFLNIGFGLVWMMAALTGMSIAQSVVEEKQTRIVEILLASISSKALLTGKILGNSAAALTQIAAIAGTVFLGAAINGESIPLGQLTLPILWFIVLFLFGFVMIAALFAAAAALVSRSEDLSNTIQPIMWIVMLPYFGVASFGSNPLAMQIMSYIPFSAPVAVPLRVFREQGAAWEPFLSIVILIATSALITWFAARIYERGLLRTGKPIKWKEALTATD</sequence>
<name>A0ABX7Y689_9ACTN</name>
<evidence type="ECO:0000256" key="4">
    <source>
        <dbReference type="ARBA" id="ARBA00023136"/>
    </source>
</evidence>
<keyword evidence="8" id="KW-1185">Reference proteome</keyword>
<keyword evidence="2 5" id="KW-0812">Transmembrane</keyword>
<reference evidence="7 8" key="1">
    <citation type="submission" date="2021-03" db="EMBL/GenBank/DDBJ databases">
        <title>Human Oral Microbial Genomes.</title>
        <authorList>
            <person name="Johnston C.D."/>
            <person name="Chen T."/>
            <person name="Dewhirst F.E."/>
        </authorList>
    </citation>
    <scope>NUCLEOTIDE SEQUENCE [LARGE SCALE GENOMIC DNA]</scope>
    <source>
        <strain evidence="7 8">DSMZ 100122</strain>
    </source>
</reference>
<gene>
    <name evidence="7" type="ORF">J5A65_02960</name>
</gene>
<dbReference type="Proteomes" id="UP000678513">
    <property type="component" value="Chromosome"/>
</dbReference>
<feature type="transmembrane region" description="Helical" evidence="5">
    <location>
        <begin position="276"/>
        <end position="305"/>
    </location>
</feature>
<dbReference type="RefSeq" id="WP_212325139.1">
    <property type="nucleotide sequence ID" value="NZ_AP024463.1"/>
</dbReference>
<protein>
    <submittedName>
        <fullName evidence="7">ABC transporter permease</fullName>
    </submittedName>
</protein>
<feature type="transmembrane region" description="Helical" evidence="5">
    <location>
        <begin position="32"/>
        <end position="51"/>
    </location>
</feature>
<evidence type="ECO:0000313" key="7">
    <source>
        <dbReference type="EMBL" id="QUC08720.1"/>
    </source>
</evidence>
<dbReference type="EMBL" id="CP072384">
    <property type="protein sequence ID" value="QUC08720.1"/>
    <property type="molecule type" value="Genomic_DNA"/>
</dbReference>
<organism evidence="7 8">
    <name type="scientific">Arachnia rubra</name>
    <dbReference type="NCBI Taxonomy" id="1547448"/>
    <lineage>
        <taxon>Bacteria</taxon>
        <taxon>Bacillati</taxon>
        <taxon>Actinomycetota</taxon>
        <taxon>Actinomycetes</taxon>
        <taxon>Propionibacteriales</taxon>
        <taxon>Propionibacteriaceae</taxon>
        <taxon>Arachnia</taxon>
    </lineage>
</organism>
<dbReference type="PANTHER" id="PTHR43471:SF3">
    <property type="entry name" value="ABC TRANSPORTER PERMEASE PROTEIN NATB"/>
    <property type="match status" value="1"/>
</dbReference>
<dbReference type="PANTHER" id="PTHR43471">
    <property type="entry name" value="ABC TRANSPORTER PERMEASE"/>
    <property type="match status" value="1"/>
</dbReference>
<accession>A0ABX7Y689</accession>
<feature type="transmembrane region" description="Helical" evidence="5">
    <location>
        <begin position="200"/>
        <end position="226"/>
    </location>
</feature>